<dbReference type="PANTHER" id="PTHR14917">
    <property type="entry name" value="SPERMATOGENESIS-ASSOCIATED PROTEIN 7"/>
    <property type="match status" value="1"/>
</dbReference>
<dbReference type="PANTHER" id="PTHR14917:SF4">
    <property type="entry name" value="SPERMATOGENESIS-ASSOCIATED 7"/>
    <property type="match status" value="1"/>
</dbReference>
<feature type="region of interest" description="Disordered" evidence="1">
    <location>
        <begin position="203"/>
        <end position="224"/>
    </location>
</feature>
<sequence>AFCPGSSSRLASQMMIEDQMTSHYNRISSAKAAVDSSLPKSLLTSVKYRDQQRRAWLRKEVRHAEQDLRSNTSLSRSGSRPASASTTSPSRAWVGERPSESTAFYPPRYTSAPLPRSGDALALPQAMKLLFCKLLNNSSERPSEDAAQGNRAASAPERPHRDARGRALAGGDVLEKHAESFTTAERPFTPRVLRSDASAALLARTRHYAPPRRRARQPPAGKTFVERDAQTDPDRVAQNMEMKYQSKDHRCKKNQHHSYTRLAKEELCTPGCHQSQRLVWNGEEPFSIQCLLERRYAELAPLWMPGTQVDHREEELKYLQFIGQVTDDILAMGLFSNSVLVRVFERHVEKNRHRLEETKMRHMLEVLKSDLG</sequence>
<dbReference type="STRING" id="7757.ENSPMAP00000007157"/>
<dbReference type="AlphaFoldDB" id="S4RPM1"/>
<proteinExistence type="predicted"/>
<accession>S4RPM1</accession>
<dbReference type="GeneTree" id="ENSGT00390000014113"/>
<evidence type="ECO:0008006" key="3">
    <source>
        <dbReference type="Google" id="ProtNLM"/>
    </source>
</evidence>
<dbReference type="Pfam" id="PF15244">
    <property type="entry name" value="HSD3"/>
    <property type="match status" value="1"/>
</dbReference>
<dbReference type="Ensembl" id="ENSPMAT00000007189.1">
    <property type="protein sequence ID" value="ENSPMAP00000007157.1"/>
    <property type="gene ID" value="ENSPMAG00000006490.1"/>
</dbReference>
<dbReference type="HOGENOM" id="CLU_028379_1_0_1"/>
<evidence type="ECO:0000256" key="1">
    <source>
        <dbReference type="SAM" id="MobiDB-lite"/>
    </source>
</evidence>
<reference evidence="2" key="2">
    <citation type="submission" date="2025-09" db="UniProtKB">
        <authorList>
            <consortium name="Ensembl"/>
        </authorList>
    </citation>
    <scope>IDENTIFICATION</scope>
</reference>
<feature type="region of interest" description="Disordered" evidence="1">
    <location>
        <begin position="63"/>
        <end position="107"/>
    </location>
</feature>
<name>S4RPM1_PETMA</name>
<feature type="region of interest" description="Disordered" evidence="1">
    <location>
        <begin position="140"/>
        <end position="166"/>
    </location>
</feature>
<dbReference type="InterPro" id="IPR029357">
    <property type="entry name" value="SPATA7"/>
</dbReference>
<organism evidence="2">
    <name type="scientific">Petromyzon marinus</name>
    <name type="common">Sea lamprey</name>
    <dbReference type="NCBI Taxonomy" id="7757"/>
    <lineage>
        <taxon>Eukaryota</taxon>
        <taxon>Metazoa</taxon>
        <taxon>Chordata</taxon>
        <taxon>Craniata</taxon>
        <taxon>Vertebrata</taxon>
        <taxon>Cyclostomata</taxon>
        <taxon>Hyperoartia</taxon>
        <taxon>Petromyzontiformes</taxon>
        <taxon>Petromyzontidae</taxon>
        <taxon>Petromyzon</taxon>
    </lineage>
</organism>
<evidence type="ECO:0000313" key="2">
    <source>
        <dbReference type="Ensembl" id="ENSPMAP00000007157.1"/>
    </source>
</evidence>
<dbReference type="GO" id="GO:0000226">
    <property type="term" value="P:microtubule cytoskeleton organization"/>
    <property type="evidence" value="ECO:0007669"/>
    <property type="project" value="TreeGrafter"/>
</dbReference>
<feature type="compositionally biased region" description="Low complexity" evidence="1">
    <location>
        <begin position="72"/>
        <end position="92"/>
    </location>
</feature>
<dbReference type="GO" id="GO:0005930">
    <property type="term" value="C:axoneme"/>
    <property type="evidence" value="ECO:0007669"/>
    <property type="project" value="TreeGrafter"/>
</dbReference>
<reference evidence="2" key="1">
    <citation type="submission" date="2025-08" db="UniProtKB">
        <authorList>
            <consortium name="Ensembl"/>
        </authorList>
    </citation>
    <scope>IDENTIFICATION</scope>
</reference>
<protein>
    <recommendedName>
        <fullName evidence="3">Spermatogenesis associated 7</fullName>
    </recommendedName>
</protein>
<dbReference type="GO" id="GO:0036064">
    <property type="term" value="C:ciliary basal body"/>
    <property type="evidence" value="ECO:0007669"/>
    <property type="project" value="TreeGrafter"/>
</dbReference>
<feature type="compositionally biased region" description="Basic residues" evidence="1">
    <location>
        <begin position="204"/>
        <end position="216"/>
    </location>
</feature>
<dbReference type="OMA" id="FITEHEW"/>